<name>A0AAJ4X8F6_9SPHI</name>
<evidence type="ECO:0000313" key="2">
    <source>
        <dbReference type="Proteomes" id="UP000215355"/>
    </source>
</evidence>
<dbReference type="KEGG" id="smiz:4412673_00257"/>
<reference evidence="1 2" key="1">
    <citation type="submission" date="2017-06" db="EMBL/GenBank/DDBJ databases">
        <authorList>
            <consortium name="Pathogen Informatics"/>
        </authorList>
    </citation>
    <scope>NUCLEOTIDE SEQUENCE [LARGE SCALE GENOMIC DNA]</scope>
    <source>
        <strain evidence="1 2">NCTC12149</strain>
    </source>
</reference>
<gene>
    <name evidence="1" type="ORF">SAMEA4412673_00257</name>
</gene>
<dbReference type="RefSeq" id="WP_093100955.1">
    <property type="nucleotide sequence ID" value="NZ_FNGK01000009.1"/>
</dbReference>
<dbReference type="Pfam" id="PF17170">
    <property type="entry name" value="DUF5128"/>
    <property type="match status" value="1"/>
</dbReference>
<dbReference type="EMBL" id="LT906468">
    <property type="protein sequence ID" value="SNV37889.1"/>
    <property type="molecule type" value="Genomic_DNA"/>
</dbReference>
<dbReference type="Gene3D" id="2.120.10.30">
    <property type="entry name" value="TolB, C-terminal domain"/>
    <property type="match status" value="1"/>
</dbReference>
<dbReference type="InterPro" id="IPR011042">
    <property type="entry name" value="6-blade_b-propeller_TolB-like"/>
</dbReference>
<evidence type="ECO:0000313" key="1">
    <source>
        <dbReference type="EMBL" id="SNV37889.1"/>
    </source>
</evidence>
<sequence length="406" mass="46915">MKLLNHRFSTYLKYFTYKNISPKKIKKHLLHLFLVSCCLNIVSCSSFQKETKVERDNLITIDIDPENSTELSKIDSIVESVKIVQLQFIESIAEINKVEKIFQVKDTLVVFDKVMGNVFIYDNNGRYINHIKRGGKQSEFLDPSDVSISNKNTILVLELRRPFIKEYNLDGSYIKTFDRPHSYAEHIENINDFIFLHSPFQPSKANKSHINIIKYSTEGKNIVEIKPVFPFTKELTKNVVLMNINRNFDVLNDTLQYLQSLKDTLYSITSKPEVFAKYYFNYGGKNPSMNDLEKAGNQGANDIINNFVFTGSFSETDKYLFISYSNYGSVLGTLIDKSDSFKPIFNTSYLQYQDFYIPILLSKGYDESTFISVYNNSKGFFQQNSKADQGLDKQNKNPIIFIISLK</sequence>
<accession>A0AAJ4X8F6</accession>
<dbReference type="SUPFAM" id="SSF63825">
    <property type="entry name" value="YWTD domain"/>
    <property type="match status" value="1"/>
</dbReference>
<dbReference type="AlphaFoldDB" id="A0AAJ4X8F6"/>
<protein>
    <recommendedName>
        <fullName evidence="3">6-bladed beta-propeller protein</fullName>
    </recommendedName>
</protein>
<evidence type="ECO:0008006" key="3">
    <source>
        <dbReference type="Google" id="ProtNLM"/>
    </source>
</evidence>
<dbReference type="Proteomes" id="UP000215355">
    <property type="component" value="Chromosome 1"/>
</dbReference>
<proteinExistence type="predicted"/>
<organism evidence="1 2">
    <name type="scientific">Sphingobacterium mizutaii</name>
    <dbReference type="NCBI Taxonomy" id="1010"/>
    <lineage>
        <taxon>Bacteria</taxon>
        <taxon>Pseudomonadati</taxon>
        <taxon>Bacteroidota</taxon>
        <taxon>Sphingobacteriia</taxon>
        <taxon>Sphingobacteriales</taxon>
        <taxon>Sphingobacteriaceae</taxon>
        <taxon>Sphingobacterium</taxon>
    </lineage>
</organism>